<evidence type="ECO:0000313" key="4">
    <source>
        <dbReference type="EMBL" id="NYF91458.1"/>
    </source>
</evidence>
<dbReference type="InterPro" id="IPR043502">
    <property type="entry name" value="DNA/RNA_pol_sf"/>
</dbReference>
<accession>A0A852VF27</accession>
<proteinExistence type="inferred from homology"/>
<keyword evidence="4" id="KW-0808">Transferase</keyword>
<dbReference type="Gene3D" id="3.40.1170.60">
    <property type="match status" value="1"/>
</dbReference>
<dbReference type="Proteomes" id="UP000564385">
    <property type="component" value="Unassembled WGS sequence"/>
</dbReference>
<dbReference type="PROSITE" id="PS50173">
    <property type="entry name" value="UMUC"/>
    <property type="match status" value="1"/>
</dbReference>
<dbReference type="PANTHER" id="PTHR11076">
    <property type="entry name" value="DNA REPAIR POLYMERASE UMUC / TRANSFERASE FAMILY MEMBER"/>
    <property type="match status" value="1"/>
</dbReference>
<evidence type="ECO:0000256" key="2">
    <source>
        <dbReference type="SAM" id="MobiDB-lite"/>
    </source>
</evidence>
<evidence type="ECO:0000259" key="3">
    <source>
        <dbReference type="PROSITE" id="PS50173"/>
    </source>
</evidence>
<feature type="domain" description="UmuC" evidence="3">
    <location>
        <begin position="8"/>
        <end position="192"/>
    </location>
</feature>
<feature type="region of interest" description="Disordered" evidence="2">
    <location>
        <begin position="396"/>
        <end position="445"/>
    </location>
</feature>
<dbReference type="InterPro" id="IPR050116">
    <property type="entry name" value="DNA_polymerase-Y"/>
</dbReference>
<dbReference type="Pfam" id="PF21999">
    <property type="entry name" value="IMS_HHH_1"/>
    <property type="match status" value="1"/>
</dbReference>
<dbReference type="GO" id="GO:0003887">
    <property type="term" value="F:DNA-directed DNA polymerase activity"/>
    <property type="evidence" value="ECO:0007669"/>
    <property type="project" value="UniProtKB-EC"/>
</dbReference>
<protein>
    <submittedName>
        <fullName evidence="4">DNA polymerase-4</fullName>
        <ecNumber evidence="4">2.7.7.7</ecNumber>
    </submittedName>
</protein>
<dbReference type="EMBL" id="JACCCU010000002">
    <property type="protein sequence ID" value="NYF91458.1"/>
    <property type="molecule type" value="Genomic_DNA"/>
</dbReference>
<dbReference type="InterPro" id="IPR043128">
    <property type="entry name" value="Rev_trsase/Diguanyl_cyclase"/>
</dbReference>
<evidence type="ECO:0000256" key="1">
    <source>
        <dbReference type="ARBA" id="ARBA00010945"/>
    </source>
</evidence>
<dbReference type="GO" id="GO:0006281">
    <property type="term" value="P:DNA repair"/>
    <property type="evidence" value="ECO:0007669"/>
    <property type="project" value="InterPro"/>
</dbReference>
<comment type="caution">
    <text evidence="4">The sequence shown here is derived from an EMBL/GenBank/DDBJ whole genome shotgun (WGS) entry which is preliminary data.</text>
</comment>
<dbReference type="AlphaFoldDB" id="A0A852VF27"/>
<dbReference type="EC" id="2.7.7.7" evidence="4"/>
<dbReference type="PANTHER" id="PTHR11076:SF34">
    <property type="entry name" value="PROTEIN UMUC"/>
    <property type="match status" value="1"/>
</dbReference>
<sequence length="445" mass="49853">MVDSAINWLFVDLNSYFASIEQELCPELRGQPIAIVPIRIEAQTGCCIAVSYQAKAYGVQTGFSVADAKLLCPHIILVEARPRLYVEYHHRIAAAIEHCIPIQQVMSCDEFACQLLGRERTLLRATAIAYEIKRELRTVGITLRCSVGLAPNRLLAKIAGDMQKPDGLMIFERRYLPQALYSLELADIPGIGKRMEQRILAEGITTMRQLCTLTRERMHTIWGGVLGDRLWLWLRGEDFLEPPARPLQTLSRQHILPPDCRTPDKARAVALKLLHSTARKMRRNDLWAGGLSLQVGFYDHVAFACNVRIEPCHDPYTLQEHLIAVWPRVPAYTPSDLSVTLTHLDLAPSPDLFGIDPFNEPNAKQRVVTALDTINARYGLNTVYLGSVHQVRKEAPTRIPFGPPPPLEEFDDTADKLRTPRGPRGIRASDLPRVQPKTPTSGGSV</sequence>
<dbReference type="GO" id="GO:0003684">
    <property type="term" value="F:damaged DNA binding"/>
    <property type="evidence" value="ECO:0007669"/>
    <property type="project" value="InterPro"/>
</dbReference>
<evidence type="ECO:0000313" key="5">
    <source>
        <dbReference type="Proteomes" id="UP000564385"/>
    </source>
</evidence>
<dbReference type="GO" id="GO:0009432">
    <property type="term" value="P:SOS response"/>
    <property type="evidence" value="ECO:0007669"/>
    <property type="project" value="TreeGrafter"/>
</dbReference>
<organism evidence="4 5">
    <name type="scientific">Tunturiibacter lichenicola</name>
    <dbReference type="NCBI Taxonomy" id="2051959"/>
    <lineage>
        <taxon>Bacteria</taxon>
        <taxon>Pseudomonadati</taxon>
        <taxon>Acidobacteriota</taxon>
        <taxon>Terriglobia</taxon>
        <taxon>Terriglobales</taxon>
        <taxon>Acidobacteriaceae</taxon>
        <taxon>Tunturiibacter</taxon>
    </lineage>
</organism>
<dbReference type="Pfam" id="PF11799">
    <property type="entry name" value="IMS_C"/>
    <property type="match status" value="1"/>
</dbReference>
<dbReference type="InterPro" id="IPR017961">
    <property type="entry name" value="DNA_pol_Y-fam_little_finger"/>
</dbReference>
<dbReference type="Pfam" id="PF00817">
    <property type="entry name" value="IMS"/>
    <property type="match status" value="1"/>
</dbReference>
<comment type="similarity">
    <text evidence="1">Belongs to the DNA polymerase type-Y family.</text>
</comment>
<dbReference type="InterPro" id="IPR001126">
    <property type="entry name" value="UmuC"/>
</dbReference>
<dbReference type="SUPFAM" id="SSF56672">
    <property type="entry name" value="DNA/RNA polymerases"/>
    <property type="match status" value="1"/>
</dbReference>
<keyword evidence="4" id="KW-0548">Nucleotidyltransferase</keyword>
<gene>
    <name evidence="4" type="ORF">HDF08_003560</name>
</gene>
<name>A0A852VF27_9BACT</name>
<dbReference type="InterPro" id="IPR053848">
    <property type="entry name" value="IMS_HHH_1"/>
</dbReference>
<dbReference type="GO" id="GO:0005829">
    <property type="term" value="C:cytosol"/>
    <property type="evidence" value="ECO:0007669"/>
    <property type="project" value="TreeGrafter"/>
</dbReference>
<dbReference type="GO" id="GO:0042276">
    <property type="term" value="P:error-prone translesion synthesis"/>
    <property type="evidence" value="ECO:0007669"/>
    <property type="project" value="TreeGrafter"/>
</dbReference>
<dbReference type="Gene3D" id="3.30.70.270">
    <property type="match status" value="1"/>
</dbReference>
<dbReference type="Gene3D" id="1.10.150.20">
    <property type="entry name" value="5' to 3' exonuclease, C-terminal subdomain"/>
    <property type="match status" value="1"/>
</dbReference>
<reference evidence="4 5" key="1">
    <citation type="submission" date="2020-07" db="EMBL/GenBank/DDBJ databases">
        <title>Genomic Encyclopedia of Type Strains, Phase IV (KMG-V): Genome sequencing to study the core and pangenomes of soil and plant-associated prokaryotes.</title>
        <authorList>
            <person name="Whitman W."/>
        </authorList>
    </citation>
    <scope>NUCLEOTIDE SEQUENCE [LARGE SCALE GENOMIC DNA]</scope>
    <source>
        <strain evidence="4 5">M8UP22</strain>
    </source>
</reference>